<keyword evidence="5" id="KW-1185">Reference proteome</keyword>
<dbReference type="PRINTS" id="PR00019">
    <property type="entry name" value="LEURICHRPT"/>
</dbReference>
<comment type="caution">
    <text evidence="4">The sequence shown here is derived from an EMBL/GenBank/DDBJ whole genome shotgun (WGS) entry which is preliminary data.</text>
</comment>
<organism evidence="4 5">
    <name type="scientific">Chrysophaeum taylorii</name>
    <dbReference type="NCBI Taxonomy" id="2483200"/>
    <lineage>
        <taxon>Eukaryota</taxon>
        <taxon>Sar</taxon>
        <taxon>Stramenopiles</taxon>
        <taxon>Ochrophyta</taxon>
        <taxon>Pelagophyceae</taxon>
        <taxon>Pelagomonadales</taxon>
        <taxon>Pelagomonadaceae</taxon>
        <taxon>Chrysophaeum</taxon>
    </lineage>
</organism>
<evidence type="ECO:0000313" key="5">
    <source>
        <dbReference type="Proteomes" id="UP001230188"/>
    </source>
</evidence>
<feature type="compositionally biased region" description="Basic and acidic residues" evidence="3">
    <location>
        <begin position="14"/>
        <end position="35"/>
    </location>
</feature>
<proteinExistence type="predicted"/>
<keyword evidence="1" id="KW-0433">Leucine-rich repeat</keyword>
<protein>
    <submittedName>
        <fullName evidence="4">Uncharacterized protein</fullName>
    </submittedName>
</protein>
<evidence type="ECO:0000256" key="1">
    <source>
        <dbReference type="ARBA" id="ARBA00022614"/>
    </source>
</evidence>
<accession>A0AAD7XL91</accession>
<dbReference type="InterPro" id="IPR001611">
    <property type="entry name" value="Leu-rich_rpt"/>
</dbReference>
<evidence type="ECO:0000256" key="3">
    <source>
        <dbReference type="SAM" id="MobiDB-lite"/>
    </source>
</evidence>
<dbReference type="SUPFAM" id="SSF52058">
    <property type="entry name" value="L domain-like"/>
    <property type="match status" value="1"/>
</dbReference>
<reference evidence="4" key="1">
    <citation type="submission" date="2023-01" db="EMBL/GenBank/DDBJ databases">
        <title>Metagenome sequencing of chrysophaentin producing Chrysophaeum taylorii.</title>
        <authorList>
            <person name="Davison J."/>
            <person name="Bewley C."/>
        </authorList>
    </citation>
    <scope>NUCLEOTIDE SEQUENCE</scope>
    <source>
        <strain evidence="4">NIES-1699</strain>
    </source>
</reference>
<feature type="region of interest" description="Disordered" evidence="3">
    <location>
        <begin position="12"/>
        <end position="35"/>
    </location>
</feature>
<dbReference type="Pfam" id="PF13516">
    <property type="entry name" value="LRR_6"/>
    <property type="match status" value="1"/>
</dbReference>
<evidence type="ECO:0000313" key="4">
    <source>
        <dbReference type="EMBL" id="KAJ8602480.1"/>
    </source>
</evidence>
<gene>
    <name evidence="4" type="ORF">CTAYLR_001211</name>
</gene>
<dbReference type="InterPro" id="IPR003591">
    <property type="entry name" value="Leu-rich_rpt_typical-subtyp"/>
</dbReference>
<dbReference type="PANTHER" id="PTHR46652:SF3">
    <property type="entry name" value="LEUCINE-RICH REPEAT-CONTAINING PROTEIN 9"/>
    <property type="match status" value="1"/>
</dbReference>
<dbReference type="SMART" id="SM00369">
    <property type="entry name" value="LRR_TYP"/>
    <property type="match status" value="4"/>
</dbReference>
<feature type="region of interest" description="Disordered" evidence="3">
    <location>
        <begin position="73"/>
        <end position="109"/>
    </location>
</feature>
<sequence length="440" mass="48659">MATMGSAALEELGDDGHDHEHGVHEHGAPEHGVHEHGVHEHRVYEHGAHEHGAHEHGAHELGAHERGAHEPVLVGPEHGAHEHGAHEHEHGAHEHEHGAREHEHEHEHEVEELHEHVEKEEEGVNEADVGPADRYVTPADATEFDDESTEIRYTGTSGLKVTVLEGLYRLKRLTHLTLRSCLIADMSAISANGATLTHLELYDNQVRSLRGVEGCPHLVVLDMSFNVIRSSAPVAVCSRLQDCYIAANKLRTIEGLANLAELRKLDLGANRIREMGGFPPGLRHLFLGKNKIERIAGLDGIAELSVLDVQSNRLTSLQDAFGPNLRTLRELYLANNAIGPDLEPGHLQHLANLVTIDLSHNRLTRLDPFAVLALLEDLWLSYNAVPDLDHVSPVAKLPLTCIYLEHNPCAQDPRYVAFLRDLFPTLTQVDANCYPPSRSP</sequence>
<evidence type="ECO:0000256" key="2">
    <source>
        <dbReference type="ARBA" id="ARBA00022737"/>
    </source>
</evidence>
<dbReference type="InterPro" id="IPR050836">
    <property type="entry name" value="SDS22/Internalin_LRR"/>
</dbReference>
<dbReference type="PROSITE" id="PS51450">
    <property type="entry name" value="LRR"/>
    <property type="match status" value="2"/>
</dbReference>
<dbReference type="EMBL" id="JAQMWT010000379">
    <property type="protein sequence ID" value="KAJ8602480.1"/>
    <property type="molecule type" value="Genomic_DNA"/>
</dbReference>
<keyword evidence="2" id="KW-0677">Repeat</keyword>
<dbReference type="Pfam" id="PF13855">
    <property type="entry name" value="LRR_8"/>
    <property type="match status" value="1"/>
</dbReference>
<dbReference type="AlphaFoldDB" id="A0AAD7XL91"/>
<dbReference type="InterPro" id="IPR032675">
    <property type="entry name" value="LRR_dom_sf"/>
</dbReference>
<feature type="compositionally biased region" description="Basic and acidic residues" evidence="3">
    <location>
        <begin position="78"/>
        <end position="109"/>
    </location>
</feature>
<name>A0AAD7XL91_9STRA</name>
<dbReference type="SMART" id="SM00365">
    <property type="entry name" value="LRR_SD22"/>
    <property type="match status" value="8"/>
</dbReference>
<dbReference type="Proteomes" id="UP001230188">
    <property type="component" value="Unassembled WGS sequence"/>
</dbReference>
<dbReference type="Gene3D" id="3.80.10.10">
    <property type="entry name" value="Ribonuclease Inhibitor"/>
    <property type="match status" value="3"/>
</dbReference>
<dbReference type="PANTHER" id="PTHR46652">
    <property type="entry name" value="LEUCINE-RICH REPEAT AND IQ DOMAIN-CONTAINING PROTEIN 1-RELATED"/>
    <property type="match status" value="1"/>
</dbReference>